<protein>
    <submittedName>
        <fullName evidence="3">Uncharacterized protein</fullName>
    </submittedName>
</protein>
<dbReference type="Proteomes" id="UP000696573">
    <property type="component" value="Unassembled WGS sequence"/>
</dbReference>
<evidence type="ECO:0000313" key="3">
    <source>
        <dbReference type="EMBL" id="CAH0027787.1"/>
    </source>
</evidence>
<reference evidence="3" key="1">
    <citation type="submission" date="2021-10" db="EMBL/GenBank/DDBJ databases">
        <authorList>
            <person name="Piombo E."/>
        </authorList>
    </citation>
    <scope>NUCLEOTIDE SEQUENCE</scope>
</reference>
<dbReference type="AlphaFoldDB" id="A0A9N9VQQ7"/>
<keyword evidence="4" id="KW-1185">Reference proteome</keyword>
<proteinExistence type="predicted"/>
<name>A0A9N9VQQ7_9HYPO</name>
<accession>A0A9N9VQQ7</accession>
<sequence>MSKTSIRSGLQLTTHLIARGVEPDDAFELVARDTQAELEERNEEDELEARNLLEELDQLGILVRQPKKESGPKPKLIPKTTSTKKPRSEPTGRAYIDRRRHLFDELDERDMYEEDGYLSILS</sequence>
<evidence type="ECO:0000313" key="4">
    <source>
        <dbReference type="Proteomes" id="UP000696573"/>
    </source>
</evidence>
<comment type="caution">
    <text evidence="3">The sequence shown here is derived from an EMBL/GenBank/DDBJ whole genome shotgun (WGS) entry which is preliminary data.</text>
</comment>
<organism evidence="3 4">
    <name type="scientific">Clonostachys rhizophaga</name>
    <dbReference type="NCBI Taxonomy" id="160324"/>
    <lineage>
        <taxon>Eukaryota</taxon>
        <taxon>Fungi</taxon>
        <taxon>Dikarya</taxon>
        <taxon>Ascomycota</taxon>
        <taxon>Pezizomycotina</taxon>
        <taxon>Sordariomycetes</taxon>
        <taxon>Hypocreomycetidae</taxon>
        <taxon>Hypocreales</taxon>
        <taxon>Bionectriaceae</taxon>
        <taxon>Clonostachys</taxon>
    </lineage>
</organism>
<gene>
    <name evidence="3" type="ORF">CRHIZ90672A_00001755</name>
</gene>
<dbReference type="OrthoDB" id="10614925at2759"/>
<evidence type="ECO:0000256" key="1">
    <source>
        <dbReference type="SAM" id="Coils"/>
    </source>
</evidence>
<dbReference type="EMBL" id="CABFNQ020000730">
    <property type="protein sequence ID" value="CAH0027787.1"/>
    <property type="molecule type" value="Genomic_DNA"/>
</dbReference>
<keyword evidence="1" id="KW-0175">Coiled coil</keyword>
<evidence type="ECO:0000256" key="2">
    <source>
        <dbReference type="SAM" id="MobiDB-lite"/>
    </source>
</evidence>
<feature type="coiled-coil region" evidence="1">
    <location>
        <begin position="35"/>
        <end position="62"/>
    </location>
</feature>
<feature type="region of interest" description="Disordered" evidence="2">
    <location>
        <begin position="65"/>
        <end position="96"/>
    </location>
</feature>